<reference evidence="2 3" key="1">
    <citation type="submission" date="2020-08" db="EMBL/GenBank/DDBJ databases">
        <title>Croceimicrobium hydrocarbonivorans gen. nov., sp. nov., a novel marine bacterium isolated from a bacterial consortium that degrades polyethylene terephthalate.</title>
        <authorList>
            <person name="Liu R."/>
        </authorList>
    </citation>
    <scope>NUCLEOTIDE SEQUENCE [LARGE SCALE GENOMIC DNA]</scope>
    <source>
        <strain evidence="2 3">A20-9</strain>
    </source>
</reference>
<keyword evidence="1" id="KW-0732">Signal</keyword>
<protein>
    <submittedName>
        <fullName evidence="2">Uncharacterized protein</fullName>
    </submittedName>
</protein>
<dbReference type="AlphaFoldDB" id="A0A7H0VIQ5"/>
<feature type="chain" id="PRO_5028964261" evidence="1">
    <location>
        <begin position="21"/>
        <end position="539"/>
    </location>
</feature>
<sequence length="539" mass="62177">MLRPIILSLALLISFSSVNAQSFKPGPRIKSPFKDYDPQFVQEDAENLYGLMVYDDELVLSIVNKQRPNQTEFHYLELPESASNYYSYFSIGEFGNRLVYINEYAEDDHFKLVAHFIDIETKTIGPEIVLHDKEYEKERTRGYYDLYWSEDGQHLVVSSFTYYKKRKKSDHALLLFDSDFSKVAERTLSGGNKYSRLGSILEVDNDGNLYAYIPRNDSLVIFHADQNYQDTYIKLSGDPRDKNGVFSNSKISIVNPNKILISSQFHSEEPDSPSKRTGFRVHADLPIAGLRIASVDPKSNSVLKNTKIHLYDEALREGFNKAVYHYSTLGQFMGSEVPSQDNSVFGTRVFHDSLGNSYLLIQQRIHILVPPASAGVHEQYGFYDLNIIALNQQEEILWTHRINRTREYIPHKDDAYGQRSFPQTTALRNILNQDSESFDCYAFLDDDQLVLIYNDLPENMANMNPESRIKKVDGHKKHIPVIQKINLENGERVGSIEKRMTLPKMILKPFQIYYSKMDNRFYYTTGNGKQIQISTFSMP</sequence>
<dbReference type="RefSeq" id="WP_210760129.1">
    <property type="nucleotide sequence ID" value="NZ_CP060139.1"/>
</dbReference>
<dbReference type="SUPFAM" id="SSF82171">
    <property type="entry name" value="DPP6 N-terminal domain-like"/>
    <property type="match status" value="1"/>
</dbReference>
<feature type="signal peptide" evidence="1">
    <location>
        <begin position="1"/>
        <end position="20"/>
    </location>
</feature>
<keyword evidence="3" id="KW-1185">Reference proteome</keyword>
<evidence type="ECO:0000313" key="3">
    <source>
        <dbReference type="Proteomes" id="UP000516305"/>
    </source>
</evidence>
<gene>
    <name evidence="2" type="ORF">H4K34_07105</name>
</gene>
<organism evidence="2 3">
    <name type="scientific">Croceimicrobium hydrocarbonivorans</name>
    <dbReference type="NCBI Taxonomy" id="2761580"/>
    <lineage>
        <taxon>Bacteria</taxon>
        <taxon>Pseudomonadati</taxon>
        <taxon>Bacteroidota</taxon>
        <taxon>Flavobacteriia</taxon>
        <taxon>Flavobacteriales</taxon>
        <taxon>Owenweeksiaceae</taxon>
        <taxon>Croceimicrobium</taxon>
    </lineage>
</organism>
<dbReference type="EMBL" id="CP060139">
    <property type="protein sequence ID" value="QNR25603.1"/>
    <property type="molecule type" value="Genomic_DNA"/>
</dbReference>
<evidence type="ECO:0000313" key="2">
    <source>
        <dbReference type="EMBL" id="QNR25603.1"/>
    </source>
</evidence>
<accession>A0A7H0VIQ5</accession>
<proteinExistence type="predicted"/>
<name>A0A7H0VIQ5_9FLAO</name>
<dbReference type="Proteomes" id="UP000516305">
    <property type="component" value="Chromosome"/>
</dbReference>
<dbReference type="KEGG" id="chyd:H4K34_07105"/>
<evidence type="ECO:0000256" key="1">
    <source>
        <dbReference type="SAM" id="SignalP"/>
    </source>
</evidence>